<dbReference type="RefSeq" id="WP_284352292.1">
    <property type="nucleotide sequence ID" value="NZ_BRXS01000007.1"/>
</dbReference>
<organism evidence="3 4">
    <name type="scientific">Roseisolibacter agri</name>
    <dbReference type="NCBI Taxonomy" id="2014610"/>
    <lineage>
        <taxon>Bacteria</taxon>
        <taxon>Pseudomonadati</taxon>
        <taxon>Gemmatimonadota</taxon>
        <taxon>Gemmatimonadia</taxon>
        <taxon>Gemmatimonadales</taxon>
        <taxon>Gemmatimonadaceae</taxon>
        <taxon>Roseisolibacter</taxon>
    </lineage>
</organism>
<feature type="domain" description="Ice-binding protein C-terminal" evidence="2">
    <location>
        <begin position="195"/>
        <end position="219"/>
    </location>
</feature>
<evidence type="ECO:0000313" key="4">
    <source>
        <dbReference type="Proteomes" id="UP001161325"/>
    </source>
</evidence>
<feature type="signal peptide" evidence="1">
    <location>
        <begin position="1"/>
        <end position="30"/>
    </location>
</feature>
<sequence length="222" mass="21882">MSVPFLSRAASRLALVALTLAAPLAGALHAQTIHFGAGARDAFLAAATTPVTNGIASAGPTYDFGALGTGTVSGNGIATTNGNIFASGGGLPVPAYTIGFSSTLGAFGADFTGLGTINADFPFPAGVAEFTFFNGASTVGTVTQNFGSTGATVFFGVTGLAAFDRVQVRTNVGDEFLTDDVVIGAALVATPPATTVPEPTTVVLVGAGLLGVVGVSKRRAHA</sequence>
<name>A0AA37QAR5_9BACT</name>
<dbReference type="Proteomes" id="UP001161325">
    <property type="component" value="Unassembled WGS sequence"/>
</dbReference>
<reference evidence="3" key="1">
    <citation type="submission" date="2022-08" db="EMBL/GenBank/DDBJ databases">
        <title>Draft genome sequencing of Roseisolibacter agri AW1220.</title>
        <authorList>
            <person name="Tobiishi Y."/>
            <person name="Tonouchi A."/>
        </authorList>
    </citation>
    <scope>NUCLEOTIDE SEQUENCE</scope>
    <source>
        <strain evidence="3">AW1220</strain>
    </source>
</reference>
<protein>
    <recommendedName>
        <fullName evidence="2">Ice-binding protein C-terminal domain-containing protein</fullName>
    </recommendedName>
</protein>
<dbReference type="AlphaFoldDB" id="A0AA37QAR5"/>
<feature type="chain" id="PRO_5041462810" description="Ice-binding protein C-terminal domain-containing protein" evidence="1">
    <location>
        <begin position="31"/>
        <end position="222"/>
    </location>
</feature>
<dbReference type="NCBIfam" id="TIGR02595">
    <property type="entry name" value="PEP_CTERM"/>
    <property type="match status" value="1"/>
</dbReference>
<dbReference type="InterPro" id="IPR013424">
    <property type="entry name" value="Ice-binding_C"/>
</dbReference>
<accession>A0AA37QAR5</accession>
<dbReference type="Pfam" id="PF07589">
    <property type="entry name" value="PEP-CTERM"/>
    <property type="match status" value="1"/>
</dbReference>
<comment type="caution">
    <text evidence="3">The sequence shown here is derived from an EMBL/GenBank/DDBJ whole genome shotgun (WGS) entry which is preliminary data.</text>
</comment>
<proteinExistence type="predicted"/>
<keyword evidence="4" id="KW-1185">Reference proteome</keyword>
<evidence type="ECO:0000313" key="3">
    <source>
        <dbReference type="EMBL" id="GLC27862.1"/>
    </source>
</evidence>
<keyword evidence="1" id="KW-0732">Signal</keyword>
<evidence type="ECO:0000256" key="1">
    <source>
        <dbReference type="SAM" id="SignalP"/>
    </source>
</evidence>
<gene>
    <name evidence="3" type="ORF">rosag_43750</name>
</gene>
<dbReference type="EMBL" id="BRXS01000007">
    <property type="protein sequence ID" value="GLC27862.1"/>
    <property type="molecule type" value="Genomic_DNA"/>
</dbReference>
<evidence type="ECO:0000259" key="2">
    <source>
        <dbReference type="Pfam" id="PF07589"/>
    </source>
</evidence>